<protein>
    <recommendedName>
        <fullName evidence="2">Carboxypeptidase</fullName>
        <ecNumber evidence="2">3.4.16.-</ecNumber>
    </recommendedName>
</protein>
<dbReference type="InterPro" id="IPR018202">
    <property type="entry name" value="Ser_caboxypep_ser_AS"/>
</dbReference>
<evidence type="ECO:0000313" key="4">
    <source>
        <dbReference type="WBParaSite" id="MhA1_Contig1849.frz3.gene5"/>
    </source>
</evidence>
<dbReference type="GO" id="GO:0004185">
    <property type="term" value="F:serine-type carboxypeptidase activity"/>
    <property type="evidence" value="ECO:0007669"/>
    <property type="project" value="UniProtKB-UniRule"/>
</dbReference>
<name>A0A1I8BBH0_MELHA</name>
<dbReference type="InterPro" id="IPR001563">
    <property type="entry name" value="Peptidase_S10"/>
</dbReference>
<keyword evidence="2" id="KW-0121">Carboxypeptidase</keyword>
<dbReference type="PROSITE" id="PS00131">
    <property type="entry name" value="CARBOXYPEPT_SER_SER"/>
    <property type="match status" value="1"/>
</dbReference>
<dbReference type="Pfam" id="PF00450">
    <property type="entry name" value="Peptidase_S10"/>
    <property type="match status" value="2"/>
</dbReference>
<dbReference type="Gene3D" id="3.40.50.11320">
    <property type="match status" value="1"/>
</dbReference>
<dbReference type="AlphaFoldDB" id="A0A1I8BBH0"/>
<dbReference type="Proteomes" id="UP000095281">
    <property type="component" value="Unplaced"/>
</dbReference>
<evidence type="ECO:0000256" key="2">
    <source>
        <dbReference type="RuleBase" id="RU361156"/>
    </source>
</evidence>
<dbReference type="PRINTS" id="PR00724">
    <property type="entry name" value="CRBOXYPTASEC"/>
</dbReference>
<accession>A0A1I8BBH0</accession>
<evidence type="ECO:0000256" key="1">
    <source>
        <dbReference type="ARBA" id="ARBA00009431"/>
    </source>
</evidence>
<dbReference type="WBParaSite" id="MhA1_Contig1849.frz3.gene5">
    <property type="protein sequence ID" value="MhA1_Contig1849.frz3.gene5"/>
    <property type="gene ID" value="MhA1_Contig1849.frz3.gene5"/>
</dbReference>
<dbReference type="SUPFAM" id="SSF53474">
    <property type="entry name" value="alpha/beta-Hydrolases"/>
    <property type="match status" value="1"/>
</dbReference>
<organism evidence="3 4">
    <name type="scientific">Meloidogyne hapla</name>
    <name type="common">Root-knot nematode worm</name>
    <dbReference type="NCBI Taxonomy" id="6305"/>
    <lineage>
        <taxon>Eukaryota</taxon>
        <taxon>Metazoa</taxon>
        <taxon>Ecdysozoa</taxon>
        <taxon>Nematoda</taxon>
        <taxon>Chromadorea</taxon>
        <taxon>Rhabditida</taxon>
        <taxon>Tylenchina</taxon>
        <taxon>Tylenchomorpha</taxon>
        <taxon>Tylenchoidea</taxon>
        <taxon>Meloidogynidae</taxon>
        <taxon>Meloidogyninae</taxon>
        <taxon>Meloidogyne</taxon>
    </lineage>
</organism>
<comment type="similarity">
    <text evidence="1 2">Belongs to the peptidase S10 family.</text>
</comment>
<dbReference type="GO" id="GO:0006508">
    <property type="term" value="P:proteolysis"/>
    <property type="evidence" value="ECO:0007669"/>
    <property type="project" value="UniProtKB-KW"/>
</dbReference>
<dbReference type="PANTHER" id="PTHR11802:SF418">
    <property type="entry name" value="SERINE CARBOXYPEPTIDASE CTSA-1.1"/>
    <property type="match status" value="1"/>
</dbReference>
<dbReference type="Gene3D" id="3.40.50.1820">
    <property type="entry name" value="alpha/beta hydrolase"/>
    <property type="match status" value="1"/>
</dbReference>
<dbReference type="PANTHER" id="PTHR11802">
    <property type="entry name" value="SERINE PROTEASE FAMILY S10 SERINE CARBOXYPEPTIDASE"/>
    <property type="match status" value="1"/>
</dbReference>
<dbReference type="EC" id="3.4.16.-" evidence="2"/>
<sequence length="315" mass="35676">MRNSTTDPLLFWLNGGPGCSSILGLLSEHGPYLAGNDGRSLKKNPYPWNRAANVVYLEGPAGVGFSIAGLERKWNDDLTSQENYEAIKQFMLKFPKYRDNDMYITGESYAGIYLPTLAERIIDGQEDYKLNFKGMAIGNGYVNISLEEDTRLRFNYAHGFVDERQWQQVKAEDCKGNTELSDDASEMRQLELFIANRKAAKFPPRSPEETGEELQLSELVCENDGVEFHVKKALKSNVKVMFFYGDTDMRCNLILGSKFASNLGYKLIKPAKPWVFRSQVGGFKTIYEGGLSFVPQKKGAEMQYLIESFIQNKEI</sequence>
<dbReference type="InterPro" id="IPR029058">
    <property type="entry name" value="AB_hydrolase_fold"/>
</dbReference>
<reference evidence="4" key="1">
    <citation type="submission" date="2016-11" db="UniProtKB">
        <authorList>
            <consortium name="WormBaseParasite"/>
        </authorList>
    </citation>
    <scope>IDENTIFICATION</scope>
</reference>
<proteinExistence type="inferred from homology"/>
<keyword evidence="2" id="KW-0645">Protease</keyword>
<evidence type="ECO:0000313" key="3">
    <source>
        <dbReference type="Proteomes" id="UP000095281"/>
    </source>
</evidence>
<keyword evidence="2" id="KW-0378">Hydrolase</keyword>
<keyword evidence="3" id="KW-1185">Reference proteome</keyword>